<dbReference type="Pfam" id="PF14105">
    <property type="entry name" value="DUF4278"/>
    <property type="match status" value="1"/>
</dbReference>
<dbReference type="AlphaFoldDB" id="A0ABD4T913"/>
<proteinExistence type="predicted"/>
<evidence type="ECO:0000313" key="2">
    <source>
        <dbReference type="Proteomes" id="UP000031561"/>
    </source>
</evidence>
<evidence type="ECO:0000313" key="1">
    <source>
        <dbReference type="EMBL" id="MCM1984973.1"/>
    </source>
</evidence>
<dbReference type="Proteomes" id="UP000031561">
    <property type="component" value="Unassembled WGS sequence"/>
</dbReference>
<gene>
    <name evidence="1" type="ORF">QQ91_0019310</name>
</gene>
<sequence>MELKYRGTPYTRTPYEIELVEMEQQATHLGRGYRMRRPKQPIAPVKLILEGTFLGRKLNTVNYA</sequence>
<name>A0ABD4T913_9CYAN</name>
<geneLocation type="plasmid" evidence="1">
    <name>unnamed23</name>
</geneLocation>
<comment type="caution">
    <text evidence="1">The sequence shown here is derived from an EMBL/GenBank/DDBJ whole genome shotgun (WGS) entry which is preliminary data.</text>
</comment>
<dbReference type="RefSeq" id="WP_166283406.1">
    <property type="nucleotide sequence ID" value="NZ_JTHE03000108.1"/>
</dbReference>
<accession>A0ABD4T913</accession>
<reference evidence="1 2" key="1">
    <citation type="journal article" date="2015" name="Genome Announc.">
        <title>Draft Genome Sequence of Filamentous Marine Cyanobacterium Lyngbya confervoides Strain BDU141951.</title>
        <authorList>
            <person name="Chandrababunaidu M.M."/>
            <person name="Sen D."/>
            <person name="Tripathy S."/>
        </authorList>
    </citation>
    <scope>NUCLEOTIDE SEQUENCE [LARGE SCALE GENOMIC DNA]</scope>
    <source>
        <strain evidence="1 2">BDU141951</strain>
    </source>
</reference>
<keyword evidence="2" id="KW-1185">Reference proteome</keyword>
<protein>
    <submittedName>
        <fullName evidence="1">DUF4278 domain-containing protein</fullName>
    </submittedName>
</protein>
<dbReference type="InterPro" id="IPR025458">
    <property type="entry name" value="DUF4278"/>
</dbReference>
<keyword evidence="1" id="KW-0614">Plasmid</keyword>
<dbReference type="EMBL" id="JTHE03000108">
    <property type="protein sequence ID" value="MCM1984973.1"/>
    <property type="molecule type" value="Genomic_DNA"/>
</dbReference>
<organism evidence="1 2">
    <name type="scientific">Lyngbya confervoides BDU141951</name>
    <dbReference type="NCBI Taxonomy" id="1574623"/>
    <lineage>
        <taxon>Bacteria</taxon>
        <taxon>Bacillati</taxon>
        <taxon>Cyanobacteriota</taxon>
        <taxon>Cyanophyceae</taxon>
        <taxon>Oscillatoriophycideae</taxon>
        <taxon>Oscillatoriales</taxon>
        <taxon>Microcoleaceae</taxon>
        <taxon>Lyngbya</taxon>
    </lineage>
</organism>